<organism evidence="1 2">
    <name type="scientific">Ciona intestinalis</name>
    <name type="common">Transparent sea squirt</name>
    <name type="synonym">Ascidia intestinalis</name>
    <dbReference type="NCBI Taxonomy" id="7719"/>
    <lineage>
        <taxon>Eukaryota</taxon>
        <taxon>Metazoa</taxon>
        <taxon>Chordata</taxon>
        <taxon>Tunicata</taxon>
        <taxon>Ascidiacea</taxon>
        <taxon>Phlebobranchia</taxon>
        <taxon>Cionidae</taxon>
        <taxon>Ciona</taxon>
    </lineage>
</organism>
<reference evidence="1" key="3">
    <citation type="submission" date="2025-08" db="UniProtKB">
        <authorList>
            <consortium name="Ensembl"/>
        </authorList>
    </citation>
    <scope>IDENTIFICATION</scope>
</reference>
<reference evidence="1" key="4">
    <citation type="submission" date="2025-09" db="UniProtKB">
        <authorList>
            <consortium name="Ensembl"/>
        </authorList>
    </citation>
    <scope>IDENTIFICATION</scope>
</reference>
<protein>
    <submittedName>
        <fullName evidence="1">Uncharacterized protein</fullName>
    </submittedName>
</protein>
<evidence type="ECO:0000313" key="1">
    <source>
        <dbReference type="Ensembl" id="ENSCINP00000032131.1"/>
    </source>
</evidence>
<keyword evidence="2" id="KW-1185">Reference proteome</keyword>
<dbReference type="EMBL" id="EAAA01002391">
    <property type="status" value="NOT_ANNOTATED_CDS"/>
    <property type="molecule type" value="Genomic_DNA"/>
</dbReference>
<dbReference type="HOGENOM" id="CLU_3031639_0_0_1"/>
<reference evidence="2" key="1">
    <citation type="journal article" date="2002" name="Science">
        <title>The draft genome of Ciona intestinalis: insights into chordate and vertebrate origins.</title>
        <authorList>
            <person name="Dehal P."/>
            <person name="Satou Y."/>
            <person name="Campbell R.K."/>
            <person name="Chapman J."/>
            <person name="Degnan B."/>
            <person name="De Tomaso A."/>
            <person name="Davidson B."/>
            <person name="Di Gregorio A."/>
            <person name="Gelpke M."/>
            <person name="Goodstein D.M."/>
            <person name="Harafuji N."/>
            <person name="Hastings K.E."/>
            <person name="Ho I."/>
            <person name="Hotta K."/>
            <person name="Huang W."/>
            <person name="Kawashima T."/>
            <person name="Lemaire P."/>
            <person name="Martinez D."/>
            <person name="Meinertzhagen I.A."/>
            <person name="Necula S."/>
            <person name="Nonaka M."/>
            <person name="Putnam N."/>
            <person name="Rash S."/>
            <person name="Saiga H."/>
            <person name="Satake M."/>
            <person name="Terry A."/>
            <person name="Yamada L."/>
            <person name="Wang H.G."/>
            <person name="Awazu S."/>
            <person name="Azumi K."/>
            <person name="Boore J."/>
            <person name="Branno M."/>
            <person name="Chin-Bow S."/>
            <person name="DeSantis R."/>
            <person name="Doyle S."/>
            <person name="Francino P."/>
            <person name="Keys D.N."/>
            <person name="Haga S."/>
            <person name="Hayashi H."/>
            <person name="Hino K."/>
            <person name="Imai K.S."/>
            <person name="Inaba K."/>
            <person name="Kano S."/>
            <person name="Kobayashi K."/>
            <person name="Kobayashi M."/>
            <person name="Lee B.I."/>
            <person name="Makabe K.W."/>
            <person name="Manohar C."/>
            <person name="Matassi G."/>
            <person name="Medina M."/>
            <person name="Mochizuki Y."/>
            <person name="Mount S."/>
            <person name="Morishita T."/>
            <person name="Miura S."/>
            <person name="Nakayama A."/>
            <person name="Nishizaka S."/>
            <person name="Nomoto H."/>
            <person name="Ohta F."/>
            <person name="Oishi K."/>
            <person name="Rigoutsos I."/>
            <person name="Sano M."/>
            <person name="Sasaki A."/>
            <person name="Sasakura Y."/>
            <person name="Shoguchi E."/>
            <person name="Shin-i T."/>
            <person name="Spagnuolo A."/>
            <person name="Stainier D."/>
            <person name="Suzuki M.M."/>
            <person name="Tassy O."/>
            <person name="Takatori N."/>
            <person name="Tokuoka M."/>
            <person name="Yagi K."/>
            <person name="Yoshizaki F."/>
            <person name="Wada S."/>
            <person name="Zhang C."/>
            <person name="Hyatt P.D."/>
            <person name="Larimer F."/>
            <person name="Detter C."/>
            <person name="Doggett N."/>
            <person name="Glavina T."/>
            <person name="Hawkins T."/>
            <person name="Richardson P."/>
            <person name="Lucas S."/>
            <person name="Kohara Y."/>
            <person name="Levine M."/>
            <person name="Satoh N."/>
            <person name="Rokhsar D.S."/>
        </authorList>
    </citation>
    <scope>NUCLEOTIDE SEQUENCE [LARGE SCALE GENOMIC DNA]</scope>
</reference>
<accession>H2XR47</accession>
<evidence type="ECO:0000313" key="2">
    <source>
        <dbReference type="Proteomes" id="UP000008144"/>
    </source>
</evidence>
<dbReference type="InParanoid" id="H2XR47"/>
<dbReference type="Ensembl" id="ENSCINT00000031699.1">
    <property type="protein sequence ID" value="ENSCINP00000032131.1"/>
    <property type="gene ID" value="ENSCING00000022143.1"/>
</dbReference>
<name>H2XR47_CIOIN</name>
<dbReference type="Proteomes" id="UP000008144">
    <property type="component" value="Chromosome 7"/>
</dbReference>
<proteinExistence type="predicted"/>
<dbReference type="AlphaFoldDB" id="H2XR47"/>
<reference evidence="1" key="2">
    <citation type="journal article" date="2008" name="Genome Biol.">
        <title>Improved genome assembly and evidence-based global gene model set for the chordate Ciona intestinalis: new insight into intron and operon populations.</title>
        <authorList>
            <person name="Satou Y."/>
            <person name="Mineta K."/>
            <person name="Ogasawara M."/>
            <person name="Sasakura Y."/>
            <person name="Shoguchi E."/>
            <person name="Ueno K."/>
            <person name="Yamada L."/>
            <person name="Matsumoto J."/>
            <person name="Wasserscheid J."/>
            <person name="Dewar K."/>
            <person name="Wiley G.B."/>
            <person name="Macmil S.L."/>
            <person name="Roe B.A."/>
            <person name="Zeller R.W."/>
            <person name="Hastings K.E."/>
            <person name="Lemaire P."/>
            <person name="Lindquist E."/>
            <person name="Endo T."/>
            <person name="Hotta K."/>
            <person name="Inaba K."/>
        </authorList>
    </citation>
    <scope>NUCLEOTIDE SEQUENCE [LARGE SCALE GENOMIC DNA]</scope>
    <source>
        <strain evidence="1">wild type</strain>
    </source>
</reference>
<sequence length="55" mass="6521">MLATSMYFNSNSMQDYRLEQEVDAVYTFLDVSFLRGEKYGHIGNIFHCCNYRVDK</sequence>